<sequence length="728" mass="80731">MLDKTLKDEIQRAYRQILAERNLRPRYGQRLMVAAIANALAGLDKDASSDEDSDEVAPAPVCVVEAGTGTGKTLAYLLATLPIARHFNKKVVLATATIALQEQVIQRDLPDILAHSGMDFSMALAKGRGRYVCLARLDQQLQGNESEQAMRELFGDLLETPAGLGDNTALYEQMLERIGSGEWEGDREDWPTQIRDEEWQPVTVEAGQCAGPRCSYYSRCCFYKARETMETADCIVANHDLVLVDLALGGGAILPDPADTIYIFDEAHHLPFKANNHFAEQIRLRGTLQWLEQMTRSLVKMSADPLLATNNAFARAVAELQSEQPALQSGLSEALLLIQSIIEERQSAGQSAGAATGVTGQEAWHFPAGVLPAELKALSDQLQRQSVAVSRCLRDCVTALRRQMEEGESLEHRQQAEMCFPAVGGMNTRAESICRLWHSLAREDPAGQAPTARWLRELEFNDDHDYLICSSPVLASGTLTEHLWDRCAAAIMTSATLSALGRFDMLTMRAGLPATTEYHRIASPFDYQQAAVLRVPKMQCDPSDSQAHTTAIAELLPRILNDNQASLMLFSSRRQMQDVLALMSAEWQDRILCQDDYQKQQLINLHRKRIDEGQGSVIFGLASFAEGVDLPGKYCEHVIIAKIPFAVPNDPIEATLSQWLSDQGKNPFQVISVPEAAFRLVQAAGRLLRNEADTGTITILDERLVTRRYGKDILDSLPPYRRELMVDL</sequence>
<dbReference type="InterPro" id="IPR014013">
    <property type="entry name" value="Helic_SF1/SF2_ATP-bd_DinG/Rad3"/>
</dbReference>
<comment type="caution">
    <text evidence="8">The sequence shown here is derived from an EMBL/GenBank/DDBJ whole genome shotgun (WGS) entry which is preliminary data.</text>
</comment>
<dbReference type="OrthoDB" id="9805194at2"/>
<comment type="function">
    <text evidence="6">DNA-dependent ATPase and 5'-3' DNA helicase. Unwinds D-loops, R-loops, forked DNA and G-quadruplex DNA.</text>
</comment>
<dbReference type="Proteomes" id="UP000627715">
    <property type="component" value="Unassembled WGS sequence"/>
</dbReference>
<keyword evidence="6" id="KW-0408">Iron</keyword>
<dbReference type="PROSITE" id="PS51193">
    <property type="entry name" value="HELICASE_ATP_BIND_2"/>
    <property type="match status" value="1"/>
</dbReference>
<keyword evidence="2 6" id="KW-0547">Nucleotide-binding</keyword>
<keyword evidence="4 6" id="KW-0067">ATP-binding</keyword>
<dbReference type="AlphaFoldDB" id="A0A917LPK6"/>
<feature type="binding site" evidence="6">
    <location>
        <position position="133"/>
    </location>
    <ligand>
        <name>[4Fe-4S] cluster</name>
        <dbReference type="ChEBI" id="CHEBI:49883"/>
    </ligand>
</feature>
<dbReference type="HAMAP" id="MF_02205">
    <property type="entry name" value="DinG_proteobact"/>
    <property type="match status" value="1"/>
</dbReference>
<dbReference type="InterPro" id="IPR045028">
    <property type="entry name" value="DinG/Rad3-like"/>
</dbReference>
<dbReference type="GO" id="GO:0009432">
    <property type="term" value="P:SOS response"/>
    <property type="evidence" value="ECO:0007669"/>
    <property type="project" value="TreeGrafter"/>
</dbReference>
<reference evidence="8" key="2">
    <citation type="submission" date="2020-09" db="EMBL/GenBank/DDBJ databases">
        <authorList>
            <person name="Sun Q."/>
            <person name="Zhou Y."/>
        </authorList>
    </citation>
    <scope>NUCLEOTIDE SEQUENCE</scope>
    <source>
        <strain evidence="8">CGMCC 1.15425</strain>
    </source>
</reference>
<dbReference type="GO" id="GO:0043139">
    <property type="term" value="F:5'-3' DNA helicase activity"/>
    <property type="evidence" value="ECO:0007669"/>
    <property type="project" value="UniProtKB-UniRule"/>
</dbReference>
<dbReference type="Pfam" id="PF13307">
    <property type="entry name" value="Helicase_C_2"/>
    <property type="match status" value="1"/>
</dbReference>
<keyword evidence="3 6" id="KW-0378">Hydrolase</keyword>
<evidence type="ECO:0000256" key="6">
    <source>
        <dbReference type="HAMAP-Rule" id="MF_02205"/>
    </source>
</evidence>
<dbReference type="FunFam" id="3.40.50.300:FF:000437">
    <property type="entry name" value="ATP-dependent DNA helicase DinG"/>
    <property type="match status" value="1"/>
</dbReference>
<comment type="catalytic activity">
    <reaction evidence="6">
        <text>ATP + H2O = ADP + phosphate + H(+)</text>
        <dbReference type="Rhea" id="RHEA:13065"/>
        <dbReference type="ChEBI" id="CHEBI:15377"/>
        <dbReference type="ChEBI" id="CHEBI:15378"/>
        <dbReference type="ChEBI" id="CHEBI:30616"/>
        <dbReference type="ChEBI" id="CHEBI:43474"/>
        <dbReference type="ChEBI" id="CHEBI:456216"/>
        <dbReference type="EC" id="5.6.2.3"/>
    </reaction>
</comment>
<keyword evidence="1 6" id="KW-0004">4Fe-4S</keyword>
<evidence type="ECO:0000256" key="2">
    <source>
        <dbReference type="ARBA" id="ARBA00022741"/>
    </source>
</evidence>
<name>A0A917LPK6_9GAMM</name>
<dbReference type="GO" id="GO:0046872">
    <property type="term" value="F:metal ion binding"/>
    <property type="evidence" value="ECO:0007669"/>
    <property type="project" value="UniProtKB-KW"/>
</dbReference>
<feature type="binding site" evidence="6">
    <location>
        <position position="209"/>
    </location>
    <ligand>
        <name>[4Fe-4S] cluster</name>
        <dbReference type="ChEBI" id="CHEBI:49883"/>
    </ligand>
</feature>
<evidence type="ECO:0000313" key="9">
    <source>
        <dbReference type="Proteomes" id="UP000627715"/>
    </source>
</evidence>
<keyword evidence="6 8" id="KW-0347">Helicase</keyword>
<evidence type="ECO:0000256" key="1">
    <source>
        <dbReference type="ARBA" id="ARBA00022485"/>
    </source>
</evidence>
<feature type="domain" description="Helicase ATP-binding" evidence="7">
    <location>
        <begin position="15"/>
        <end position="318"/>
    </location>
</feature>
<comment type="cofactor">
    <cofactor evidence="6">
        <name>[4Fe-4S] cluster</name>
        <dbReference type="ChEBI" id="CHEBI:49883"/>
    </cofactor>
    <text evidence="6">Binds 1 [4Fe-4S] cluster.</text>
</comment>
<dbReference type="SUPFAM" id="SSF52540">
    <property type="entry name" value="P-loop containing nucleoside triphosphate hydrolases"/>
    <property type="match status" value="1"/>
</dbReference>
<dbReference type="InterPro" id="IPR039000">
    <property type="entry name" value="DinG_proteobact"/>
</dbReference>
<dbReference type="InterPro" id="IPR027417">
    <property type="entry name" value="P-loop_NTPase"/>
</dbReference>
<organism evidence="8 9">
    <name type="scientific">Pseudohongiella nitratireducens</name>
    <dbReference type="NCBI Taxonomy" id="1768907"/>
    <lineage>
        <taxon>Bacteria</taxon>
        <taxon>Pseudomonadati</taxon>
        <taxon>Pseudomonadota</taxon>
        <taxon>Gammaproteobacteria</taxon>
        <taxon>Pseudomonadales</taxon>
        <taxon>Pseudohongiellaceae</taxon>
        <taxon>Pseudohongiella</taxon>
    </lineage>
</organism>
<protein>
    <recommendedName>
        <fullName evidence="6">ATP-dependent DNA helicase DinG</fullName>
        <ecNumber evidence="6">5.6.2.3</ecNumber>
    </recommendedName>
    <alternativeName>
        <fullName evidence="6">DNA 5'-3' helicase DinG</fullName>
    </alternativeName>
</protein>
<keyword evidence="9" id="KW-1185">Reference proteome</keyword>
<keyword evidence="6" id="KW-0411">Iron-sulfur</keyword>
<dbReference type="GO" id="GO:0005524">
    <property type="term" value="F:ATP binding"/>
    <property type="evidence" value="ECO:0007669"/>
    <property type="project" value="UniProtKB-UniRule"/>
</dbReference>
<gene>
    <name evidence="6" type="primary">dinG</name>
    <name evidence="8" type="ORF">GCM10011403_01640</name>
</gene>
<dbReference type="GO" id="GO:0006281">
    <property type="term" value="P:DNA repair"/>
    <property type="evidence" value="ECO:0007669"/>
    <property type="project" value="TreeGrafter"/>
</dbReference>
<dbReference type="PANTHER" id="PTHR11472">
    <property type="entry name" value="DNA REPAIR DEAD HELICASE RAD3/XP-D SUBFAMILY MEMBER"/>
    <property type="match status" value="1"/>
</dbReference>
<dbReference type="Gene3D" id="3.40.50.300">
    <property type="entry name" value="P-loop containing nucleotide triphosphate hydrolases"/>
    <property type="match status" value="2"/>
</dbReference>
<comment type="similarity">
    <text evidence="6">Belongs to the helicase family. DinG subfamily. Type 1 sub-subfamily.</text>
</comment>
<dbReference type="RefSeq" id="WP_068812548.1">
    <property type="nucleotide sequence ID" value="NZ_BMIY01000001.1"/>
</dbReference>
<dbReference type="InterPro" id="IPR006555">
    <property type="entry name" value="ATP-dep_Helicase_C"/>
</dbReference>
<feature type="binding site" evidence="6">
    <location>
        <position position="214"/>
    </location>
    <ligand>
        <name>[4Fe-4S] cluster</name>
        <dbReference type="ChEBI" id="CHEBI:49883"/>
    </ligand>
</feature>
<evidence type="ECO:0000256" key="4">
    <source>
        <dbReference type="ARBA" id="ARBA00022840"/>
    </source>
</evidence>
<proteinExistence type="inferred from homology"/>
<dbReference type="GO" id="GO:0033677">
    <property type="term" value="F:DNA/RNA helicase activity"/>
    <property type="evidence" value="ECO:0007669"/>
    <property type="project" value="TreeGrafter"/>
</dbReference>
<dbReference type="GO" id="GO:0016818">
    <property type="term" value="F:hydrolase activity, acting on acid anhydrides, in phosphorus-containing anhydrides"/>
    <property type="evidence" value="ECO:0007669"/>
    <property type="project" value="InterPro"/>
</dbReference>
<keyword evidence="5 6" id="KW-0238">DNA-binding</keyword>
<evidence type="ECO:0000313" key="8">
    <source>
        <dbReference type="EMBL" id="GGG48273.1"/>
    </source>
</evidence>
<accession>A0A917LPK6</accession>
<evidence type="ECO:0000256" key="5">
    <source>
        <dbReference type="ARBA" id="ARBA00023125"/>
    </source>
</evidence>
<dbReference type="PANTHER" id="PTHR11472:SF59">
    <property type="entry name" value="ATP-DEPENDENT DNA HELICASE DING"/>
    <property type="match status" value="1"/>
</dbReference>
<dbReference type="EC" id="5.6.2.3" evidence="6"/>
<keyword evidence="6" id="KW-0479">Metal-binding</keyword>
<dbReference type="EMBL" id="BMIY01000001">
    <property type="protein sequence ID" value="GGG48273.1"/>
    <property type="molecule type" value="Genomic_DNA"/>
</dbReference>
<dbReference type="GO" id="GO:0003677">
    <property type="term" value="F:DNA binding"/>
    <property type="evidence" value="ECO:0007669"/>
    <property type="project" value="UniProtKB-UniRule"/>
</dbReference>
<feature type="binding site" evidence="6">
    <location>
        <position position="220"/>
    </location>
    <ligand>
        <name>[4Fe-4S] cluster</name>
        <dbReference type="ChEBI" id="CHEBI:49883"/>
    </ligand>
</feature>
<dbReference type="NCBIfam" id="NF008729">
    <property type="entry name" value="PRK11747.1"/>
    <property type="match status" value="1"/>
</dbReference>
<evidence type="ECO:0000256" key="3">
    <source>
        <dbReference type="ARBA" id="ARBA00022801"/>
    </source>
</evidence>
<reference evidence="8" key="1">
    <citation type="journal article" date="2014" name="Int. J. Syst. Evol. Microbiol.">
        <title>Complete genome sequence of Corynebacterium casei LMG S-19264T (=DSM 44701T), isolated from a smear-ripened cheese.</title>
        <authorList>
            <consortium name="US DOE Joint Genome Institute (JGI-PGF)"/>
            <person name="Walter F."/>
            <person name="Albersmeier A."/>
            <person name="Kalinowski J."/>
            <person name="Ruckert C."/>
        </authorList>
    </citation>
    <scope>NUCLEOTIDE SEQUENCE</scope>
    <source>
        <strain evidence="8">CGMCC 1.15425</strain>
    </source>
</reference>
<keyword evidence="6" id="KW-0413">Isomerase</keyword>
<evidence type="ECO:0000259" key="7">
    <source>
        <dbReference type="PROSITE" id="PS51193"/>
    </source>
</evidence>
<dbReference type="SMART" id="SM00491">
    <property type="entry name" value="HELICc2"/>
    <property type="match status" value="1"/>
</dbReference>
<dbReference type="GO" id="GO:0051539">
    <property type="term" value="F:4 iron, 4 sulfur cluster binding"/>
    <property type="evidence" value="ECO:0007669"/>
    <property type="project" value="UniProtKB-UniRule"/>
</dbReference>